<dbReference type="SUPFAM" id="SSF47473">
    <property type="entry name" value="EF-hand"/>
    <property type="match status" value="1"/>
</dbReference>
<dbReference type="InterPro" id="IPR051581">
    <property type="entry name" value="Ca-bind"/>
</dbReference>
<evidence type="ECO:0000313" key="6">
    <source>
        <dbReference type="Proteomes" id="UP001347796"/>
    </source>
</evidence>
<dbReference type="GO" id="GO:0005509">
    <property type="term" value="F:calcium ion binding"/>
    <property type="evidence" value="ECO:0007669"/>
    <property type="project" value="InterPro"/>
</dbReference>
<dbReference type="Proteomes" id="UP001347796">
    <property type="component" value="Unassembled WGS sequence"/>
</dbReference>
<dbReference type="SMART" id="SM00054">
    <property type="entry name" value="EFh"/>
    <property type="match status" value="4"/>
</dbReference>
<evidence type="ECO:0000256" key="3">
    <source>
        <dbReference type="ARBA" id="ARBA00022837"/>
    </source>
</evidence>
<keyword evidence="1" id="KW-0479">Metal-binding</keyword>
<dbReference type="InterPro" id="IPR018247">
    <property type="entry name" value="EF_Hand_1_Ca_BS"/>
</dbReference>
<dbReference type="AlphaFoldDB" id="A0AAN8KD61"/>
<dbReference type="CDD" id="cd00051">
    <property type="entry name" value="EFh"/>
    <property type="match status" value="2"/>
</dbReference>
<sequence>MAEPSKLEEEMKAKAKKAMLAETDPVKKLKLAFLSRGGKGIKNLTRWLRIMDDDDNKKLSAVEFAEGIQNLGINNLTKDELKDVFSRFDKDGSGQIEITEFLLMMQPGMSPHRKELVEAAFKTMDSTGDGVINIDDIEKTYDFSKHPKYINGDMNKQKCVAEFLNSFDGNTPDGKVTKEEFMAYYAALSCSIDNEMYFDLMMRQAWGV</sequence>
<keyword evidence="2" id="KW-0677">Repeat</keyword>
<feature type="domain" description="EF-hand" evidence="4">
    <location>
        <begin position="76"/>
        <end position="111"/>
    </location>
</feature>
<dbReference type="PROSITE" id="PS50222">
    <property type="entry name" value="EF_HAND_2"/>
    <property type="match status" value="3"/>
</dbReference>
<dbReference type="EMBL" id="JAZGQO010000003">
    <property type="protein sequence ID" value="KAK6188866.1"/>
    <property type="molecule type" value="Genomic_DNA"/>
</dbReference>
<feature type="domain" description="EF-hand" evidence="4">
    <location>
        <begin position="112"/>
        <end position="147"/>
    </location>
</feature>
<dbReference type="PANTHER" id="PTHR34524:SF6">
    <property type="entry name" value="CALCYPHOSINE LIKE"/>
    <property type="match status" value="1"/>
</dbReference>
<dbReference type="Gene3D" id="1.10.238.10">
    <property type="entry name" value="EF-hand"/>
    <property type="match status" value="2"/>
</dbReference>
<evidence type="ECO:0000313" key="5">
    <source>
        <dbReference type="EMBL" id="KAK6188866.1"/>
    </source>
</evidence>
<dbReference type="InterPro" id="IPR011992">
    <property type="entry name" value="EF-hand-dom_pair"/>
</dbReference>
<keyword evidence="6" id="KW-1185">Reference proteome</keyword>
<reference evidence="5 6" key="1">
    <citation type="submission" date="2024-01" db="EMBL/GenBank/DDBJ databases">
        <title>The genome of the rayed Mediterranean limpet Patella caerulea (Linnaeus, 1758).</title>
        <authorList>
            <person name="Anh-Thu Weber A."/>
            <person name="Halstead-Nussloch G."/>
        </authorList>
    </citation>
    <scope>NUCLEOTIDE SEQUENCE [LARGE SCALE GENOMIC DNA]</scope>
    <source>
        <strain evidence="5">AATW-2023a</strain>
        <tissue evidence="5">Whole specimen</tissue>
    </source>
</reference>
<evidence type="ECO:0000259" key="4">
    <source>
        <dbReference type="PROSITE" id="PS50222"/>
    </source>
</evidence>
<name>A0AAN8KD61_PATCE</name>
<organism evidence="5 6">
    <name type="scientific">Patella caerulea</name>
    <name type="common">Rayed Mediterranean limpet</name>
    <dbReference type="NCBI Taxonomy" id="87958"/>
    <lineage>
        <taxon>Eukaryota</taxon>
        <taxon>Metazoa</taxon>
        <taxon>Spiralia</taxon>
        <taxon>Lophotrochozoa</taxon>
        <taxon>Mollusca</taxon>
        <taxon>Gastropoda</taxon>
        <taxon>Patellogastropoda</taxon>
        <taxon>Patelloidea</taxon>
        <taxon>Patellidae</taxon>
        <taxon>Patella</taxon>
    </lineage>
</organism>
<protein>
    <recommendedName>
        <fullName evidence="4">EF-hand domain-containing protein</fullName>
    </recommendedName>
</protein>
<evidence type="ECO:0000256" key="1">
    <source>
        <dbReference type="ARBA" id="ARBA00022723"/>
    </source>
</evidence>
<gene>
    <name evidence="5" type="ORF">SNE40_004956</name>
</gene>
<proteinExistence type="predicted"/>
<comment type="caution">
    <text evidence="5">The sequence shown here is derived from an EMBL/GenBank/DDBJ whole genome shotgun (WGS) entry which is preliminary data.</text>
</comment>
<dbReference type="Pfam" id="PF13499">
    <property type="entry name" value="EF-hand_7"/>
    <property type="match status" value="2"/>
</dbReference>
<keyword evidence="3" id="KW-0106">Calcium</keyword>
<dbReference type="PANTHER" id="PTHR34524">
    <property type="entry name" value="CALCYPHOSIN"/>
    <property type="match status" value="1"/>
</dbReference>
<accession>A0AAN8KD61</accession>
<dbReference type="InterPro" id="IPR002048">
    <property type="entry name" value="EF_hand_dom"/>
</dbReference>
<evidence type="ECO:0000256" key="2">
    <source>
        <dbReference type="ARBA" id="ARBA00022737"/>
    </source>
</evidence>
<feature type="domain" description="EF-hand" evidence="4">
    <location>
        <begin position="39"/>
        <end position="74"/>
    </location>
</feature>
<dbReference type="PROSITE" id="PS00018">
    <property type="entry name" value="EF_HAND_1"/>
    <property type="match status" value="2"/>
</dbReference>